<feature type="region of interest" description="Disordered" evidence="1">
    <location>
        <begin position="1"/>
        <end position="23"/>
    </location>
</feature>
<gene>
    <name evidence="2" type="ORF">PoMZ_05880</name>
</gene>
<evidence type="ECO:0000313" key="3">
    <source>
        <dbReference type="Proteomes" id="UP000294847"/>
    </source>
</evidence>
<dbReference type="AlphaFoldDB" id="A0A4P7NR02"/>
<evidence type="ECO:0000256" key="1">
    <source>
        <dbReference type="SAM" id="MobiDB-lite"/>
    </source>
</evidence>
<dbReference type="Proteomes" id="UP000294847">
    <property type="component" value="Chromosome 6"/>
</dbReference>
<name>A0A4P7NR02_PYROR</name>
<organism evidence="2 3">
    <name type="scientific">Pyricularia oryzae</name>
    <name type="common">Rice blast fungus</name>
    <name type="synonym">Magnaporthe oryzae</name>
    <dbReference type="NCBI Taxonomy" id="318829"/>
    <lineage>
        <taxon>Eukaryota</taxon>
        <taxon>Fungi</taxon>
        <taxon>Dikarya</taxon>
        <taxon>Ascomycota</taxon>
        <taxon>Pezizomycotina</taxon>
        <taxon>Sordariomycetes</taxon>
        <taxon>Sordariomycetidae</taxon>
        <taxon>Magnaporthales</taxon>
        <taxon>Pyriculariaceae</taxon>
        <taxon>Pyricularia</taxon>
    </lineage>
</organism>
<reference evidence="2 3" key="1">
    <citation type="journal article" date="2019" name="Mol. Biol. Evol.">
        <title>Blast fungal genomes show frequent chromosomal changes, gene gains and losses, and effector gene turnover.</title>
        <authorList>
            <person name="Gomez Luciano L.B."/>
            <person name="Jason Tsai I."/>
            <person name="Chuma I."/>
            <person name="Tosa Y."/>
            <person name="Chen Y.H."/>
            <person name="Li J.Y."/>
            <person name="Li M.Y."/>
            <person name="Jade Lu M.Y."/>
            <person name="Nakayashiki H."/>
            <person name="Li W.H."/>
        </authorList>
    </citation>
    <scope>NUCLEOTIDE SEQUENCE [LARGE SCALE GENOMIC DNA]</scope>
    <source>
        <strain evidence="2">MZ5-1-6</strain>
    </source>
</reference>
<sequence length="99" mass="10840">MQESNPKVRLLNAKVDRDSDQGSQLRLPVDQKFTKCINDSDGVFDPTSGLRALSDRAAPSFSTSIGVRHGDINRNNAISDAKKLLDELQDTRKGGVTKL</sequence>
<protein>
    <submittedName>
        <fullName evidence="2">Uncharacterized protein</fullName>
    </submittedName>
</protein>
<evidence type="ECO:0000313" key="2">
    <source>
        <dbReference type="EMBL" id="QBZ64186.1"/>
    </source>
</evidence>
<accession>A0A4P7NR02</accession>
<dbReference type="EMBL" id="CP034209">
    <property type="protein sequence ID" value="QBZ64186.1"/>
    <property type="molecule type" value="Genomic_DNA"/>
</dbReference>
<proteinExistence type="predicted"/>